<dbReference type="OrthoDB" id="1743486at2759"/>
<dbReference type="Proteomes" id="UP000824120">
    <property type="component" value="Chromosome 1"/>
</dbReference>
<accession>A0A9J6B2H7</accession>
<evidence type="ECO:0000313" key="2">
    <source>
        <dbReference type="Proteomes" id="UP000824120"/>
    </source>
</evidence>
<evidence type="ECO:0000313" key="1">
    <source>
        <dbReference type="EMBL" id="KAG5630957.1"/>
    </source>
</evidence>
<dbReference type="AlphaFoldDB" id="A0A9J6B2H7"/>
<organism evidence="1 2">
    <name type="scientific">Solanum commersonii</name>
    <name type="common">Commerson's wild potato</name>
    <name type="synonym">Commerson's nightshade</name>
    <dbReference type="NCBI Taxonomy" id="4109"/>
    <lineage>
        <taxon>Eukaryota</taxon>
        <taxon>Viridiplantae</taxon>
        <taxon>Streptophyta</taxon>
        <taxon>Embryophyta</taxon>
        <taxon>Tracheophyta</taxon>
        <taxon>Spermatophyta</taxon>
        <taxon>Magnoliopsida</taxon>
        <taxon>eudicotyledons</taxon>
        <taxon>Gunneridae</taxon>
        <taxon>Pentapetalae</taxon>
        <taxon>asterids</taxon>
        <taxon>lamiids</taxon>
        <taxon>Solanales</taxon>
        <taxon>Solanaceae</taxon>
        <taxon>Solanoideae</taxon>
        <taxon>Solaneae</taxon>
        <taxon>Solanum</taxon>
    </lineage>
</organism>
<reference evidence="1 2" key="1">
    <citation type="submission" date="2020-09" db="EMBL/GenBank/DDBJ databases">
        <title>De no assembly of potato wild relative species, Solanum commersonii.</title>
        <authorList>
            <person name="Cho K."/>
        </authorList>
    </citation>
    <scope>NUCLEOTIDE SEQUENCE [LARGE SCALE GENOMIC DNA]</scope>
    <source>
        <strain evidence="1">LZ3.2</strain>
        <tissue evidence="1">Leaf</tissue>
    </source>
</reference>
<proteinExistence type="predicted"/>
<name>A0A9J6B2H7_SOLCO</name>
<dbReference type="EMBL" id="JACXVP010000001">
    <property type="protein sequence ID" value="KAG5630957.1"/>
    <property type="molecule type" value="Genomic_DNA"/>
</dbReference>
<keyword evidence="2" id="KW-1185">Reference proteome</keyword>
<comment type="caution">
    <text evidence="1">The sequence shown here is derived from an EMBL/GenBank/DDBJ whole genome shotgun (WGS) entry which is preliminary data.</text>
</comment>
<sequence length="87" mass="10403">MKERQINLNKIPTSFTYWDNINVFSKVLYYNNKRHKHTWFVKSGSFKCISTRLRCIFLHIITSFTSHRGVRFLVVSDSNEKILSDFV</sequence>
<gene>
    <name evidence="1" type="ORF">H5410_002674</name>
</gene>
<protein>
    <submittedName>
        <fullName evidence="1">Uncharacterized protein</fullName>
    </submittedName>
</protein>